<name>A0A1M5R9A3_9GAMM</name>
<dbReference type="PANTHER" id="PTHR43774">
    <property type="entry name" value="PEPTIDE METHIONINE SULFOXIDE REDUCTASE"/>
    <property type="match status" value="1"/>
</dbReference>
<evidence type="ECO:0000256" key="2">
    <source>
        <dbReference type="ARBA" id="ARBA00023268"/>
    </source>
</evidence>
<dbReference type="Gene3D" id="3.30.1060.10">
    <property type="entry name" value="Peptide methionine sulphoxide reductase MsrA"/>
    <property type="match status" value="1"/>
</dbReference>
<organism evidence="9 10">
    <name type="scientific">Ferrimonas marina</name>
    <dbReference type="NCBI Taxonomy" id="299255"/>
    <lineage>
        <taxon>Bacteria</taxon>
        <taxon>Pseudomonadati</taxon>
        <taxon>Pseudomonadota</taxon>
        <taxon>Gammaproteobacteria</taxon>
        <taxon>Alteromonadales</taxon>
        <taxon>Ferrimonadaceae</taxon>
        <taxon>Ferrimonas</taxon>
    </lineage>
</organism>
<evidence type="ECO:0000259" key="8">
    <source>
        <dbReference type="PROSITE" id="PS51790"/>
    </source>
</evidence>
<evidence type="ECO:0000313" key="10">
    <source>
        <dbReference type="Proteomes" id="UP000184268"/>
    </source>
</evidence>
<feature type="active site" evidence="7">
    <location>
        <position position="134"/>
    </location>
</feature>
<dbReference type="OrthoDB" id="4174719at2"/>
<dbReference type="PANTHER" id="PTHR43774:SF1">
    <property type="entry name" value="PEPTIDE METHIONINE SULFOXIDE REDUCTASE MSRA 2"/>
    <property type="match status" value="1"/>
</dbReference>
<dbReference type="RefSeq" id="WP_067657632.1">
    <property type="nucleotide sequence ID" value="NZ_FQXG01000002.1"/>
</dbReference>
<keyword evidence="2" id="KW-0511">Multifunctional enzyme</keyword>
<dbReference type="InterPro" id="IPR002579">
    <property type="entry name" value="Met_Sox_Rdtase_MsrB_dom"/>
</dbReference>
<keyword evidence="1 7" id="KW-0560">Oxidoreductase</keyword>
<dbReference type="Pfam" id="PF01641">
    <property type="entry name" value="SelR"/>
    <property type="match status" value="1"/>
</dbReference>
<dbReference type="NCBIfam" id="NF004042">
    <property type="entry name" value="PRK05550.1"/>
    <property type="match status" value="1"/>
</dbReference>
<dbReference type="InterPro" id="IPR011057">
    <property type="entry name" value="Mss4-like_sf"/>
</dbReference>
<dbReference type="InterPro" id="IPR002569">
    <property type="entry name" value="Met_Sox_Rdtase_MsrA_dom"/>
</dbReference>
<dbReference type="InterPro" id="IPR036509">
    <property type="entry name" value="Met_Sox_Rdtase_MsrA_sf"/>
</dbReference>
<dbReference type="GO" id="GO:0033744">
    <property type="term" value="F:L-methionine:thioredoxin-disulfide S-oxidoreductase activity"/>
    <property type="evidence" value="ECO:0007669"/>
    <property type="project" value="RHEA"/>
</dbReference>
<reference evidence="10" key="1">
    <citation type="submission" date="2016-11" db="EMBL/GenBank/DDBJ databases">
        <authorList>
            <person name="Varghese N."/>
            <person name="Submissions S."/>
        </authorList>
    </citation>
    <scope>NUCLEOTIDE SEQUENCE [LARGE SCALE GENOMIC DNA]</scope>
    <source>
        <strain evidence="10">DSM 16917</strain>
    </source>
</reference>
<comment type="catalytic activity">
    <reaction evidence="6 7">
        <text>[thioredoxin]-disulfide + L-methionine + H2O = L-methionine (S)-S-oxide + [thioredoxin]-dithiol</text>
        <dbReference type="Rhea" id="RHEA:19993"/>
        <dbReference type="Rhea" id="RHEA-COMP:10698"/>
        <dbReference type="Rhea" id="RHEA-COMP:10700"/>
        <dbReference type="ChEBI" id="CHEBI:15377"/>
        <dbReference type="ChEBI" id="CHEBI:29950"/>
        <dbReference type="ChEBI" id="CHEBI:50058"/>
        <dbReference type="ChEBI" id="CHEBI:57844"/>
        <dbReference type="ChEBI" id="CHEBI:58772"/>
        <dbReference type="EC" id="1.8.4.11"/>
    </reaction>
</comment>
<comment type="catalytic activity">
    <reaction evidence="4 7">
        <text>L-methionyl-[protein] + [thioredoxin]-disulfide + H2O = L-methionyl-(S)-S-oxide-[protein] + [thioredoxin]-dithiol</text>
        <dbReference type="Rhea" id="RHEA:14217"/>
        <dbReference type="Rhea" id="RHEA-COMP:10698"/>
        <dbReference type="Rhea" id="RHEA-COMP:10700"/>
        <dbReference type="Rhea" id="RHEA-COMP:12313"/>
        <dbReference type="Rhea" id="RHEA-COMP:12315"/>
        <dbReference type="ChEBI" id="CHEBI:15377"/>
        <dbReference type="ChEBI" id="CHEBI:16044"/>
        <dbReference type="ChEBI" id="CHEBI:29950"/>
        <dbReference type="ChEBI" id="CHEBI:44120"/>
        <dbReference type="ChEBI" id="CHEBI:50058"/>
        <dbReference type="EC" id="1.8.4.11"/>
    </reaction>
</comment>
<comment type="similarity">
    <text evidence="7">Belongs to the MsrA Met sulfoxide reductase family.</text>
</comment>
<dbReference type="NCBIfam" id="NF004036">
    <property type="entry name" value="PRK05508.1"/>
    <property type="match status" value="1"/>
</dbReference>
<dbReference type="Gene3D" id="2.170.150.20">
    <property type="entry name" value="Peptide methionine sulfoxide reductase"/>
    <property type="match status" value="1"/>
</dbReference>
<dbReference type="NCBIfam" id="TIGR00401">
    <property type="entry name" value="msrA"/>
    <property type="match status" value="1"/>
</dbReference>
<evidence type="ECO:0000313" key="9">
    <source>
        <dbReference type="EMBL" id="SHH22639.1"/>
    </source>
</evidence>
<gene>
    <name evidence="7" type="primary">msrA</name>
    <name evidence="9" type="ORF">SAMN02745129_1527</name>
</gene>
<keyword evidence="10" id="KW-1185">Reference proteome</keyword>
<evidence type="ECO:0000256" key="1">
    <source>
        <dbReference type="ARBA" id="ARBA00023002"/>
    </source>
</evidence>
<comment type="function">
    <text evidence="3 7">Has an important function as a repair enzyme for proteins that have been inactivated by oxidation. Catalyzes the reversible oxidation-reduction of methionine sulfoxide in proteins to methionine.</text>
</comment>
<dbReference type="STRING" id="299255.SAMN02745129_1527"/>
<dbReference type="Proteomes" id="UP000184268">
    <property type="component" value="Unassembled WGS sequence"/>
</dbReference>
<dbReference type="SUPFAM" id="SSF51316">
    <property type="entry name" value="Mss4-like"/>
    <property type="match status" value="1"/>
</dbReference>
<evidence type="ECO:0000256" key="7">
    <source>
        <dbReference type="HAMAP-Rule" id="MF_01401"/>
    </source>
</evidence>
<evidence type="ECO:0000256" key="5">
    <source>
        <dbReference type="ARBA" id="ARBA00048488"/>
    </source>
</evidence>
<accession>A0A1M5R9A3</accession>
<feature type="domain" description="MsrB" evidence="8">
    <location>
        <begin position="1"/>
        <end position="119"/>
    </location>
</feature>
<dbReference type="GO" id="GO:0033743">
    <property type="term" value="F:peptide-methionine (R)-S-oxide reductase activity"/>
    <property type="evidence" value="ECO:0007669"/>
    <property type="project" value="UniProtKB-EC"/>
</dbReference>
<dbReference type="EC" id="1.8.4.11" evidence="7"/>
<comment type="catalytic activity">
    <reaction evidence="5">
        <text>L-methionyl-[protein] + [thioredoxin]-disulfide + H2O = L-methionyl-(R)-S-oxide-[protein] + [thioredoxin]-dithiol</text>
        <dbReference type="Rhea" id="RHEA:24164"/>
        <dbReference type="Rhea" id="RHEA-COMP:10698"/>
        <dbReference type="Rhea" id="RHEA-COMP:10700"/>
        <dbReference type="Rhea" id="RHEA-COMP:12313"/>
        <dbReference type="Rhea" id="RHEA-COMP:12314"/>
        <dbReference type="ChEBI" id="CHEBI:15377"/>
        <dbReference type="ChEBI" id="CHEBI:16044"/>
        <dbReference type="ChEBI" id="CHEBI:29950"/>
        <dbReference type="ChEBI" id="CHEBI:45764"/>
        <dbReference type="ChEBI" id="CHEBI:50058"/>
        <dbReference type="EC" id="1.8.4.12"/>
    </reaction>
</comment>
<dbReference type="GO" id="GO:0008113">
    <property type="term" value="F:peptide-methionine (S)-S-oxide reductase activity"/>
    <property type="evidence" value="ECO:0007669"/>
    <property type="project" value="UniProtKB-UniRule"/>
</dbReference>
<dbReference type="EMBL" id="FQXG01000002">
    <property type="protein sequence ID" value="SHH22639.1"/>
    <property type="molecule type" value="Genomic_DNA"/>
</dbReference>
<proteinExistence type="inferred from homology"/>
<dbReference type="PROSITE" id="PS51790">
    <property type="entry name" value="MSRB"/>
    <property type="match status" value="1"/>
</dbReference>
<dbReference type="SUPFAM" id="SSF55068">
    <property type="entry name" value="Peptide methionine sulfoxide reductase"/>
    <property type="match status" value="1"/>
</dbReference>
<dbReference type="AlphaFoldDB" id="A0A1M5R9A3"/>
<sequence>MPELPLTEQERRVLEEKGTEHPFSGRFLYLDSPGVYCCRRCQAPLYQSDSKFDAGCGWPSFDDELPGAVRREVDADGRRTEILCAQCGGHLGHVFSGERLTDKNLRHCVNALALSFTPQQSTSGSQTAVFGGGCFWCLEALFQRIIGVTQVTSGYSGGDADSAHYRQVCSGNSGHIEVISLQFDPAEVSYDQLLELFFDCHDPTSWDQQGADKGSQYRGVIFCQDAAQREAAEQHIERLTQARYFSSPIVTELREAAPFYPAEPEHHNYFNRNPAQPYCAWNIGPKLAKLAAKYADRIQPE</sequence>
<evidence type="ECO:0000256" key="6">
    <source>
        <dbReference type="ARBA" id="ARBA00048782"/>
    </source>
</evidence>
<evidence type="ECO:0000256" key="4">
    <source>
        <dbReference type="ARBA" id="ARBA00047806"/>
    </source>
</evidence>
<dbReference type="Pfam" id="PF01625">
    <property type="entry name" value="PMSR"/>
    <property type="match status" value="1"/>
</dbReference>
<dbReference type="HAMAP" id="MF_01401">
    <property type="entry name" value="MsrA"/>
    <property type="match status" value="1"/>
</dbReference>
<protein>
    <recommendedName>
        <fullName evidence="7">Peptide methionine sulfoxide reductase MsrA</fullName>
        <shortName evidence="7">Protein-methionine-S-oxide reductase</shortName>
        <ecNumber evidence="7">1.8.4.11</ecNumber>
    </recommendedName>
    <alternativeName>
        <fullName evidence="7">Peptide-methionine (S)-S-oxide reductase</fullName>
        <shortName evidence="7">Peptide Met(O) reductase</shortName>
    </alternativeName>
</protein>
<evidence type="ECO:0000256" key="3">
    <source>
        <dbReference type="ARBA" id="ARBA00024679"/>
    </source>
</evidence>